<dbReference type="InterPro" id="IPR052155">
    <property type="entry name" value="Biofilm_reg_signaling"/>
</dbReference>
<dbReference type="GO" id="GO:0071732">
    <property type="term" value="P:cellular response to nitric oxide"/>
    <property type="evidence" value="ECO:0007669"/>
    <property type="project" value="UniProtKB-ARBA"/>
</dbReference>
<evidence type="ECO:0000256" key="2">
    <source>
        <dbReference type="ARBA" id="ARBA00022475"/>
    </source>
</evidence>
<dbReference type="CDD" id="cd12914">
    <property type="entry name" value="PDC1_DGC_like"/>
    <property type="match status" value="1"/>
</dbReference>
<dbReference type="InterPro" id="IPR035919">
    <property type="entry name" value="EAL_sf"/>
</dbReference>
<organism evidence="17 18">
    <name type="scientific">Zoogloea dura</name>
    <dbReference type="NCBI Taxonomy" id="2728840"/>
    <lineage>
        <taxon>Bacteria</taxon>
        <taxon>Pseudomonadati</taxon>
        <taxon>Pseudomonadota</taxon>
        <taxon>Betaproteobacteria</taxon>
        <taxon>Rhodocyclales</taxon>
        <taxon>Zoogloeaceae</taxon>
        <taxon>Zoogloea</taxon>
    </lineage>
</organism>
<dbReference type="PANTHER" id="PTHR44757:SF2">
    <property type="entry name" value="BIOFILM ARCHITECTURE MAINTENANCE PROTEIN MBAA"/>
    <property type="match status" value="1"/>
</dbReference>
<evidence type="ECO:0000256" key="12">
    <source>
        <dbReference type="ARBA" id="ARBA00051114"/>
    </source>
</evidence>
<evidence type="ECO:0000256" key="7">
    <source>
        <dbReference type="ARBA" id="ARBA00022777"/>
    </source>
</evidence>
<keyword evidence="18" id="KW-1185">Reference proteome</keyword>
<dbReference type="GO" id="GO:0005524">
    <property type="term" value="F:ATP binding"/>
    <property type="evidence" value="ECO:0007669"/>
    <property type="project" value="UniProtKB-KW"/>
</dbReference>
<dbReference type="SUPFAM" id="SSF103190">
    <property type="entry name" value="Sensory domain-like"/>
    <property type="match status" value="1"/>
</dbReference>
<comment type="catalytic activity">
    <reaction evidence="12">
        <text>3',3'-c-di-GMP + H2O = 5'-phosphoguanylyl(3'-&gt;5')guanosine + H(+)</text>
        <dbReference type="Rhea" id="RHEA:24902"/>
        <dbReference type="ChEBI" id="CHEBI:15377"/>
        <dbReference type="ChEBI" id="CHEBI:15378"/>
        <dbReference type="ChEBI" id="CHEBI:58754"/>
        <dbReference type="ChEBI" id="CHEBI:58805"/>
        <dbReference type="EC" id="3.1.4.52"/>
    </reaction>
    <physiologicalReaction direction="left-to-right" evidence="12">
        <dbReference type="Rhea" id="RHEA:24903"/>
    </physiologicalReaction>
</comment>
<dbReference type="SMART" id="SM00091">
    <property type="entry name" value="PAS"/>
    <property type="match status" value="1"/>
</dbReference>
<dbReference type="CDD" id="cd01948">
    <property type="entry name" value="EAL"/>
    <property type="match status" value="1"/>
</dbReference>
<dbReference type="PROSITE" id="PS50887">
    <property type="entry name" value="GGDEF"/>
    <property type="match status" value="1"/>
</dbReference>
<evidence type="ECO:0000256" key="6">
    <source>
        <dbReference type="ARBA" id="ARBA00022741"/>
    </source>
</evidence>
<keyword evidence="2" id="KW-1003">Cell membrane</keyword>
<evidence type="ECO:0000313" key="17">
    <source>
        <dbReference type="EMBL" id="NML25686.1"/>
    </source>
</evidence>
<dbReference type="InterPro" id="IPR029787">
    <property type="entry name" value="Nucleotide_cyclase"/>
</dbReference>
<keyword evidence="9" id="KW-1133">Transmembrane helix</keyword>
<keyword evidence="4" id="KW-0808">Transferase</keyword>
<keyword evidence="10" id="KW-0902">Two-component regulatory system</keyword>
<dbReference type="SMART" id="SM00086">
    <property type="entry name" value="PAC"/>
    <property type="match status" value="1"/>
</dbReference>
<feature type="domain" description="GGDEF" evidence="16">
    <location>
        <begin position="488"/>
        <end position="621"/>
    </location>
</feature>
<evidence type="ECO:0000256" key="4">
    <source>
        <dbReference type="ARBA" id="ARBA00022679"/>
    </source>
</evidence>
<dbReference type="InterPro" id="IPR029151">
    <property type="entry name" value="Sensor-like_sf"/>
</dbReference>
<keyword evidence="11" id="KW-0472">Membrane</keyword>
<dbReference type="InterPro" id="IPR001633">
    <property type="entry name" value="EAL_dom"/>
</dbReference>
<evidence type="ECO:0000259" key="16">
    <source>
        <dbReference type="PROSITE" id="PS50887"/>
    </source>
</evidence>
<proteinExistence type="predicted"/>
<evidence type="ECO:0000256" key="11">
    <source>
        <dbReference type="ARBA" id="ARBA00023136"/>
    </source>
</evidence>
<dbReference type="NCBIfam" id="TIGR00229">
    <property type="entry name" value="sensory_box"/>
    <property type="match status" value="1"/>
</dbReference>
<reference evidence="17 18" key="1">
    <citation type="submission" date="2020-04" db="EMBL/GenBank/DDBJ databases">
        <title>Zoogloea sp. G-4-1-14 isolated from soil.</title>
        <authorList>
            <person name="Dahal R.H."/>
        </authorList>
    </citation>
    <scope>NUCLEOTIDE SEQUENCE [LARGE SCALE GENOMIC DNA]</scope>
    <source>
        <strain evidence="17 18">G-4-1-14</strain>
    </source>
</reference>
<evidence type="ECO:0000256" key="9">
    <source>
        <dbReference type="ARBA" id="ARBA00022989"/>
    </source>
</evidence>
<dbReference type="InterPro" id="IPR043128">
    <property type="entry name" value="Rev_trsase/Diguanyl_cyclase"/>
</dbReference>
<evidence type="ECO:0000256" key="8">
    <source>
        <dbReference type="ARBA" id="ARBA00022840"/>
    </source>
</evidence>
<evidence type="ECO:0000313" key="18">
    <source>
        <dbReference type="Proteomes" id="UP000580043"/>
    </source>
</evidence>
<gene>
    <name evidence="17" type="ORF">HHL15_08015</name>
</gene>
<dbReference type="Gene3D" id="3.30.450.20">
    <property type="entry name" value="PAS domain"/>
    <property type="match status" value="3"/>
</dbReference>
<dbReference type="InterPro" id="IPR000014">
    <property type="entry name" value="PAS"/>
</dbReference>
<feature type="domain" description="EAL" evidence="15">
    <location>
        <begin position="630"/>
        <end position="884"/>
    </location>
</feature>
<dbReference type="InterPro" id="IPR033479">
    <property type="entry name" value="dCache_1"/>
</dbReference>
<dbReference type="FunFam" id="3.30.70.270:FF:000001">
    <property type="entry name" value="Diguanylate cyclase domain protein"/>
    <property type="match status" value="1"/>
</dbReference>
<dbReference type="InterPro" id="IPR000700">
    <property type="entry name" value="PAS-assoc_C"/>
</dbReference>
<dbReference type="Pfam" id="PF13426">
    <property type="entry name" value="PAS_9"/>
    <property type="match status" value="1"/>
</dbReference>
<dbReference type="PROSITE" id="PS50113">
    <property type="entry name" value="PAC"/>
    <property type="match status" value="1"/>
</dbReference>
<dbReference type="PROSITE" id="PS50883">
    <property type="entry name" value="EAL"/>
    <property type="match status" value="1"/>
</dbReference>
<dbReference type="GO" id="GO:0016301">
    <property type="term" value="F:kinase activity"/>
    <property type="evidence" value="ECO:0007669"/>
    <property type="project" value="UniProtKB-KW"/>
</dbReference>
<dbReference type="Gene3D" id="3.30.70.270">
    <property type="match status" value="1"/>
</dbReference>
<evidence type="ECO:0000256" key="1">
    <source>
        <dbReference type="ARBA" id="ARBA00004651"/>
    </source>
</evidence>
<dbReference type="SMART" id="SM00052">
    <property type="entry name" value="EAL"/>
    <property type="match status" value="1"/>
</dbReference>
<dbReference type="SMART" id="SM00267">
    <property type="entry name" value="GGDEF"/>
    <property type="match status" value="1"/>
</dbReference>
<dbReference type="SUPFAM" id="SSF141868">
    <property type="entry name" value="EAL domain-like"/>
    <property type="match status" value="1"/>
</dbReference>
<dbReference type="Proteomes" id="UP000580043">
    <property type="component" value="Unassembled WGS sequence"/>
</dbReference>
<evidence type="ECO:0000259" key="15">
    <source>
        <dbReference type="PROSITE" id="PS50883"/>
    </source>
</evidence>
<sequence>MSRRLRLGYPGFFLLVALAMAALMVFLLGAAHGDLQRQAATDARNMVGVLEARLESTLRRAQANLEELAVDVPLEALAPEVPEALREKVRHKLALEARHFPEITGFRLIDRSGVVRYASEIAEPQADARGRSYFELLRKDPSLRLVFSEVAVGRMAGRPLLFMAVPIRDAAGAFAGVAMAPLELSYLQGLFEALDLGPNGVVTFRRADDGRLVMRRPAQPDRVNQTLSNNPMHLRVEAGEMEGALRFQAAIDGVERVYAFKRVGAFPFYVAVGIALPDFLSHWQRDAAGAVGATVLFLLLLGLILKRLHASELRGKRATVDLQASEDRFQQLLGSVGEGICGMDRQGRLLFCNPAALKILGYRSEAALQGRDLPSLLHTHGADGRELVPEACAVRQALVVGTVVHSSDGVFTRADGSRFPVRFDAYPLIKDGEDIGVVLLFADITERRRSEERIEFLAHHDPLTGLPNRLLAEDRFEQARGHAARSGERTALLFLDLDGFKTINDSLGHDIGDEMLKALASRLRQQVRETDTVCRLGGDEFLVILPGVRDLDSLSLRVGKLLTAVEAPVELPGRSLSTSVSIGVALYPDDGEDFTTLMKNADTAMYHAKDAGRNTYRMFDEAMNHQVQEALRLRSNFQRGLAGGEFVLHYQPLLDLQTRRVVGAEALVRWHDPERGMLSPGHFIPVAESSGMIVPLGAWVLREACRQAARWPVQGGQPLVVAVNISAIQFKRGNLEQTVADALSESGLAPDRLEIELTESTLLHQTDEVLATLQRLREFGVRLSIDDFGTGYSSLAYLKKLAVNKLKIDQSFVRDLTSDPEDSAIVRAIVDMAHSLNLVTIAEGVENTEVLAVLRSFGCDEGQGYYFARPMPEAEFRRYLEAAEGVPA</sequence>
<dbReference type="SUPFAM" id="SSF55785">
    <property type="entry name" value="PYP-like sensor domain (PAS domain)"/>
    <property type="match status" value="1"/>
</dbReference>
<dbReference type="Pfam" id="PF00990">
    <property type="entry name" value="GGDEF"/>
    <property type="match status" value="1"/>
</dbReference>
<dbReference type="FunFam" id="3.20.20.450:FF:000001">
    <property type="entry name" value="Cyclic di-GMP phosphodiesterase yahA"/>
    <property type="match status" value="1"/>
</dbReference>
<dbReference type="Pfam" id="PF00563">
    <property type="entry name" value="EAL"/>
    <property type="match status" value="1"/>
</dbReference>
<keyword evidence="6" id="KW-0547">Nucleotide-binding</keyword>
<dbReference type="AlphaFoldDB" id="A0A848G3T5"/>
<dbReference type="GO" id="GO:0005886">
    <property type="term" value="C:plasma membrane"/>
    <property type="evidence" value="ECO:0007669"/>
    <property type="project" value="UniProtKB-SubCell"/>
</dbReference>
<dbReference type="GO" id="GO:0000160">
    <property type="term" value="P:phosphorelay signal transduction system"/>
    <property type="evidence" value="ECO:0007669"/>
    <property type="project" value="UniProtKB-KW"/>
</dbReference>
<name>A0A848G3T5_9RHOO</name>
<dbReference type="Pfam" id="PF02743">
    <property type="entry name" value="dCache_1"/>
    <property type="match status" value="1"/>
</dbReference>
<evidence type="ECO:0000259" key="14">
    <source>
        <dbReference type="PROSITE" id="PS50113"/>
    </source>
</evidence>
<dbReference type="GO" id="GO:0071111">
    <property type="term" value="F:cyclic-guanylate-specific phosphodiesterase activity"/>
    <property type="evidence" value="ECO:0007669"/>
    <property type="project" value="UniProtKB-EC"/>
</dbReference>
<evidence type="ECO:0000256" key="3">
    <source>
        <dbReference type="ARBA" id="ARBA00022553"/>
    </source>
</evidence>
<dbReference type="InterPro" id="IPR035965">
    <property type="entry name" value="PAS-like_dom_sf"/>
</dbReference>
<protein>
    <submittedName>
        <fullName evidence="17">EAL domain-containing protein</fullName>
    </submittedName>
</protein>
<evidence type="ECO:0000256" key="10">
    <source>
        <dbReference type="ARBA" id="ARBA00023012"/>
    </source>
</evidence>
<comment type="subcellular location">
    <subcellularLocation>
        <location evidence="1">Cell membrane</location>
        <topology evidence="1">Multi-pass membrane protein</topology>
    </subcellularLocation>
</comment>
<comment type="caution">
    <text evidence="17">The sequence shown here is derived from an EMBL/GenBank/DDBJ whole genome shotgun (WGS) entry which is preliminary data.</text>
</comment>
<dbReference type="PANTHER" id="PTHR44757">
    <property type="entry name" value="DIGUANYLATE CYCLASE DGCP"/>
    <property type="match status" value="1"/>
</dbReference>
<dbReference type="InterPro" id="IPR000160">
    <property type="entry name" value="GGDEF_dom"/>
</dbReference>
<dbReference type="CDD" id="cd12915">
    <property type="entry name" value="PDC2_DGC_like"/>
    <property type="match status" value="1"/>
</dbReference>
<keyword evidence="3" id="KW-0597">Phosphoprotein</keyword>
<dbReference type="NCBIfam" id="TIGR00254">
    <property type="entry name" value="GGDEF"/>
    <property type="match status" value="1"/>
</dbReference>
<dbReference type="InterPro" id="IPR001610">
    <property type="entry name" value="PAC"/>
</dbReference>
<feature type="domain" description="PAS" evidence="13">
    <location>
        <begin position="325"/>
        <end position="378"/>
    </location>
</feature>
<accession>A0A848G3T5</accession>
<dbReference type="Gene3D" id="3.20.20.450">
    <property type="entry name" value="EAL domain"/>
    <property type="match status" value="1"/>
</dbReference>
<dbReference type="EMBL" id="JABBGA010000005">
    <property type="protein sequence ID" value="NML25686.1"/>
    <property type="molecule type" value="Genomic_DNA"/>
</dbReference>
<dbReference type="PROSITE" id="PS50112">
    <property type="entry name" value="PAS"/>
    <property type="match status" value="1"/>
</dbReference>
<evidence type="ECO:0000259" key="13">
    <source>
        <dbReference type="PROSITE" id="PS50112"/>
    </source>
</evidence>
<evidence type="ECO:0000256" key="5">
    <source>
        <dbReference type="ARBA" id="ARBA00022692"/>
    </source>
</evidence>
<dbReference type="CDD" id="cd01949">
    <property type="entry name" value="GGDEF"/>
    <property type="match status" value="1"/>
</dbReference>
<keyword evidence="7" id="KW-0418">Kinase</keyword>
<keyword evidence="5" id="KW-0812">Transmembrane</keyword>
<dbReference type="SUPFAM" id="SSF55073">
    <property type="entry name" value="Nucleotide cyclase"/>
    <property type="match status" value="1"/>
</dbReference>
<keyword evidence="8" id="KW-0067">ATP-binding</keyword>
<dbReference type="RefSeq" id="WP_169145334.1">
    <property type="nucleotide sequence ID" value="NZ_JABBGA010000005.1"/>
</dbReference>
<feature type="domain" description="PAC" evidence="14">
    <location>
        <begin position="405"/>
        <end position="456"/>
    </location>
</feature>
<dbReference type="CDD" id="cd00130">
    <property type="entry name" value="PAS"/>
    <property type="match status" value="1"/>
</dbReference>